<comment type="caution">
    <text evidence="2">The sequence shown here is derived from an EMBL/GenBank/DDBJ whole genome shotgun (WGS) entry which is preliminary data.</text>
</comment>
<protein>
    <recommendedName>
        <fullName evidence="4">YdhG-like domain-containing protein</fullName>
    </recommendedName>
</protein>
<dbReference type="OrthoDB" id="32458at2"/>
<reference evidence="2 3" key="1">
    <citation type="submission" date="2018-04" db="EMBL/GenBank/DDBJ databases">
        <title>Genome of Nocardioides gansuensis WSJ-1.</title>
        <authorList>
            <person name="Wu S."/>
            <person name="Wang G."/>
        </authorList>
    </citation>
    <scope>NUCLEOTIDE SEQUENCE [LARGE SCALE GENOMIC DNA]</scope>
    <source>
        <strain evidence="2 3">WSJ-1</strain>
    </source>
</reference>
<evidence type="ECO:0008006" key="4">
    <source>
        <dbReference type="Google" id="ProtNLM"/>
    </source>
</evidence>
<evidence type="ECO:0000313" key="3">
    <source>
        <dbReference type="Proteomes" id="UP000246018"/>
    </source>
</evidence>
<feature type="compositionally biased region" description="Low complexity" evidence="1">
    <location>
        <begin position="30"/>
        <end position="39"/>
    </location>
</feature>
<keyword evidence="3" id="KW-1185">Reference proteome</keyword>
<feature type="region of interest" description="Disordered" evidence="1">
    <location>
        <begin position="19"/>
        <end position="39"/>
    </location>
</feature>
<dbReference type="SUPFAM" id="SSF159888">
    <property type="entry name" value="YdhG-like"/>
    <property type="match status" value="1"/>
</dbReference>
<dbReference type="AlphaFoldDB" id="A0A2T8FC15"/>
<proteinExistence type="predicted"/>
<gene>
    <name evidence="2" type="ORF">DDE18_08065</name>
</gene>
<evidence type="ECO:0000256" key="1">
    <source>
        <dbReference type="SAM" id="MobiDB-lite"/>
    </source>
</evidence>
<dbReference type="RefSeq" id="WP_116571725.1">
    <property type="nucleotide sequence ID" value="NZ_QDGZ01000003.1"/>
</dbReference>
<dbReference type="Gene3D" id="3.90.1150.200">
    <property type="match status" value="1"/>
</dbReference>
<sequence length="148" mass="16286">MARQASYDGFTEDERAAMKERAAELKSTARRGSGAKKAAADAQDCLDKIAAMPERERAVAKGLHRIIAELAPDLAPRTWYGMPAYARDGKVVVFFKNASKFKMRYSEVGFNEEANLDDGDLWPTVFGITAMNPAVEKQLTALVRKAVS</sequence>
<organism evidence="2 3">
    <name type="scientific">Nocardioides gansuensis</name>
    <dbReference type="NCBI Taxonomy" id="2138300"/>
    <lineage>
        <taxon>Bacteria</taxon>
        <taxon>Bacillati</taxon>
        <taxon>Actinomycetota</taxon>
        <taxon>Actinomycetes</taxon>
        <taxon>Propionibacteriales</taxon>
        <taxon>Nocardioidaceae</taxon>
        <taxon>Nocardioides</taxon>
    </lineage>
</organism>
<name>A0A2T8FC15_9ACTN</name>
<dbReference type="Proteomes" id="UP000246018">
    <property type="component" value="Unassembled WGS sequence"/>
</dbReference>
<accession>A0A2T8FC15</accession>
<evidence type="ECO:0000313" key="2">
    <source>
        <dbReference type="EMBL" id="PVG83245.1"/>
    </source>
</evidence>
<dbReference type="EMBL" id="QDGZ01000003">
    <property type="protein sequence ID" value="PVG83245.1"/>
    <property type="molecule type" value="Genomic_DNA"/>
</dbReference>